<dbReference type="Proteomes" id="UP000233343">
    <property type="component" value="Unassembled WGS sequence"/>
</dbReference>
<evidence type="ECO:0000313" key="2">
    <source>
        <dbReference type="Proteomes" id="UP000233343"/>
    </source>
</evidence>
<keyword evidence="2" id="KW-1185">Reference proteome</keyword>
<proteinExistence type="predicted"/>
<name>A0A2N0Z9K1_9BACI</name>
<organism evidence="1 2">
    <name type="scientific">Cytobacillus horneckiae</name>
    <dbReference type="NCBI Taxonomy" id="549687"/>
    <lineage>
        <taxon>Bacteria</taxon>
        <taxon>Bacillati</taxon>
        <taxon>Bacillota</taxon>
        <taxon>Bacilli</taxon>
        <taxon>Bacillales</taxon>
        <taxon>Bacillaceae</taxon>
        <taxon>Cytobacillus</taxon>
    </lineage>
</organism>
<dbReference type="AlphaFoldDB" id="A0A2N0Z9K1"/>
<reference evidence="1 2" key="1">
    <citation type="journal article" date="2010" name="Int. J. Syst. Evol. Microbiol.">
        <title>Bacillus horneckiae sp. nov., isolated from a spacecraft-assembly clean room.</title>
        <authorList>
            <person name="Vaishampayan P."/>
            <person name="Probst A."/>
            <person name="Krishnamurthi S."/>
            <person name="Ghosh S."/>
            <person name="Osman S."/>
            <person name="McDowall A."/>
            <person name="Ruckmani A."/>
            <person name="Mayilraj S."/>
            <person name="Venkateswaran K."/>
        </authorList>
    </citation>
    <scope>NUCLEOTIDE SEQUENCE [LARGE SCALE GENOMIC DNA]</scope>
    <source>
        <strain evidence="2">1PO1SC</strain>
    </source>
</reference>
<comment type="caution">
    <text evidence="1">The sequence shown here is derived from an EMBL/GenBank/DDBJ whole genome shotgun (WGS) entry which is preliminary data.</text>
</comment>
<gene>
    <name evidence="1" type="ORF">CWS20_25495</name>
</gene>
<protein>
    <submittedName>
        <fullName evidence="1">Uncharacterized protein</fullName>
    </submittedName>
</protein>
<dbReference type="EMBL" id="PISD01000076">
    <property type="protein sequence ID" value="PKG26170.1"/>
    <property type="molecule type" value="Genomic_DNA"/>
</dbReference>
<evidence type="ECO:0000313" key="1">
    <source>
        <dbReference type="EMBL" id="PKG26170.1"/>
    </source>
</evidence>
<sequence>MKDYSIKDLIYINELFESSVCVRFITLNRFVQLEFTDEEGIVHPYTVTKREFVQIKRNFYIEELNEIIEYGLEEGVSMYTKIDSSNEGFPIEVIFMEGDVVCKQFRCNFEELGFVYKALKKQRGVSKD</sequence>
<accession>A0A2N0Z9K1</accession>
<dbReference type="RefSeq" id="WP_066192430.1">
    <property type="nucleotide sequence ID" value="NZ_PISD01000076.1"/>
</dbReference>